<organism evidence="1 2">
    <name type="scientific">Sulfitobacter aestuariivivens</name>
    <dbReference type="NCBI Taxonomy" id="2766981"/>
    <lineage>
        <taxon>Bacteria</taxon>
        <taxon>Pseudomonadati</taxon>
        <taxon>Pseudomonadota</taxon>
        <taxon>Alphaproteobacteria</taxon>
        <taxon>Rhodobacterales</taxon>
        <taxon>Roseobacteraceae</taxon>
        <taxon>Sulfitobacter</taxon>
    </lineage>
</organism>
<evidence type="ECO:0000313" key="1">
    <source>
        <dbReference type="EMBL" id="MBD3664266.1"/>
    </source>
</evidence>
<protein>
    <submittedName>
        <fullName evidence="1">Uncharacterized protein</fullName>
    </submittedName>
</protein>
<gene>
    <name evidence="1" type="ORF">H9Q16_10065</name>
</gene>
<comment type="caution">
    <text evidence="1">The sequence shown here is derived from an EMBL/GenBank/DDBJ whole genome shotgun (WGS) entry which is preliminary data.</text>
</comment>
<dbReference type="AlphaFoldDB" id="A0A927D4M1"/>
<dbReference type="EMBL" id="JACTAG010000002">
    <property type="protein sequence ID" value="MBD3664266.1"/>
    <property type="molecule type" value="Genomic_DNA"/>
</dbReference>
<dbReference type="Proteomes" id="UP000635142">
    <property type="component" value="Unassembled WGS sequence"/>
</dbReference>
<dbReference type="RefSeq" id="WP_191075307.1">
    <property type="nucleotide sequence ID" value="NZ_JACTAG010000002.1"/>
</dbReference>
<proteinExistence type="predicted"/>
<accession>A0A927D4M1</accession>
<name>A0A927D4M1_9RHOB</name>
<keyword evidence="2" id="KW-1185">Reference proteome</keyword>
<reference evidence="1" key="1">
    <citation type="submission" date="2020-08" db="EMBL/GenBank/DDBJ databases">
        <title>Sulfitobacter aestuariivivens sp. nov., isolated from a tidal flat.</title>
        <authorList>
            <person name="Park S."/>
            <person name="Yoon J.-H."/>
        </authorList>
    </citation>
    <scope>NUCLEOTIDE SEQUENCE</scope>
    <source>
        <strain evidence="1">TSTF-M16</strain>
    </source>
</reference>
<evidence type="ECO:0000313" key="2">
    <source>
        <dbReference type="Proteomes" id="UP000635142"/>
    </source>
</evidence>
<sequence length="104" mass="11273">MGLLENIVLSVLMLGNTHYVDVGQKTDAVIYYPSATQAHMTLPGQDPWTGALTMLEDGYHVAWKNGPEGNWQIRHAQGVFTYVGPDGNDAGTITKIVPGNPEGY</sequence>